<feature type="region of interest" description="Disordered" evidence="1">
    <location>
        <begin position="52"/>
        <end position="85"/>
    </location>
</feature>
<evidence type="ECO:0000313" key="2">
    <source>
        <dbReference type="EMBL" id="KAG2451484.1"/>
    </source>
</evidence>
<protein>
    <submittedName>
        <fullName evidence="2">Uncharacterized protein</fullName>
    </submittedName>
</protein>
<accession>A0A835WP75</accession>
<dbReference type="AlphaFoldDB" id="A0A835WP75"/>
<reference evidence="2" key="1">
    <citation type="journal article" date="2020" name="bioRxiv">
        <title>Comparative genomics of Chlamydomonas.</title>
        <authorList>
            <person name="Craig R.J."/>
            <person name="Hasan A.R."/>
            <person name="Ness R.W."/>
            <person name="Keightley P.D."/>
        </authorList>
    </citation>
    <scope>NUCLEOTIDE SEQUENCE</scope>
    <source>
        <strain evidence="2">CCAP 11/173</strain>
    </source>
</reference>
<proteinExistence type="predicted"/>
<evidence type="ECO:0000313" key="3">
    <source>
        <dbReference type="Proteomes" id="UP000613740"/>
    </source>
</evidence>
<feature type="compositionally biased region" description="Low complexity" evidence="1">
    <location>
        <begin position="52"/>
        <end position="63"/>
    </location>
</feature>
<evidence type="ECO:0000256" key="1">
    <source>
        <dbReference type="SAM" id="MobiDB-lite"/>
    </source>
</evidence>
<keyword evidence="3" id="KW-1185">Reference proteome</keyword>
<organism evidence="2 3">
    <name type="scientific">Chlamydomonas schloesseri</name>
    <dbReference type="NCBI Taxonomy" id="2026947"/>
    <lineage>
        <taxon>Eukaryota</taxon>
        <taxon>Viridiplantae</taxon>
        <taxon>Chlorophyta</taxon>
        <taxon>core chlorophytes</taxon>
        <taxon>Chlorophyceae</taxon>
        <taxon>CS clade</taxon>
        <taxon>Chlamydomonadales</taxon>
        <taxon>Chlamydomonadaceae</taxon>
        <taxon>Chlamydomonas</taxon>
    </lineage>
</organism>
<gene>
    <name evidence="2" type="ORF">HYH02_004082</name>
</gene>
<dbReference type="EMBL" id="JAEHOD010000008">
    <property type="protein sequence ID" value="KAG2451484.1"/>
    <property type="molecule type" value="Genomic_DNA"/>
</dbReference>
<comment type="caution">
    <text evidence="2">The sequence shown here is derived from an EMBL/GenBank/DDBJ whole genome shotgun (WGS) entry which is preliminary data.</text>
</comment>
<sequence length="257" mass="25596">MIGNACCRAAAAAARRLGGLASPESGLLLSPASGSVTGCAAAAAVARFFSSSSSSSSSSDMDYSGGGTGAHRGNHPLYELGKIKKTARGEIDITESEPGTGDLPHPTGRMPGSVEAEFRVEEEQEPASSSPDGSSSVLPDFYVGEAPPGERRPGTPGSGDATPLSDPGLKTGRAPGADPHSGTNAQGSYGGQSADYYHGMIPVVTNPMTGMASGTVLDTSEQTRKAVGPVVIRGPGADAVGVNTRPNVGIPGADVSA</sequence>
<dbReference type="Proteomes" id="UP000613740">
    <property type="component" value="Unassembled WGS sequence"/>
</dbReference>
<name>A0A835WP75_9CHLO</name>
<dbReference type="OrthoDB" id="546578at2759"/>
<feature type="region of interest" description="Disordered" evidence="1">
    <location>
        <begin position="118"/>
        <end position="190"/>
    </location>
</feature>